<dbReference type="Proteomes" id="UP000024635">
    <property type="component" value="Unassembled WGS sequence"/>
</dbReference>
<name>A0A016VJF1_9BILA</name>
<gene>
    <name evidence="1" type="primary">Acey_s0009.g412</name>
    <name evidence="1" type="ORF">Y032_0009g412</name>
</gene>
<sequence length="76" mass="8262">MTLNSMRGRGRRTHGVVYYRGGEKDTTAPLSVGQYGRVTFSDRGAGCTKLPAGSPRFAATAVHKQRGIALWSRSYS</sequence>
<proteinExistence type="predicted"/>
<accession>A0A016VJF1</accession>
<reference evidence="2" key="1">
    <citation type="journal article" date="2015" name="Nat. Genet.">
        <title>The genome and transcriptome of the zoonotic hookworm Ancylostoma ceylanicum identify infection-specific gene families.</title>
        <authorList>
            <person name="Schwarz E.M."/>
            <person name="Hu Y."/>
            <person name="Antoshechkin I."/>
            <person name="Miller M.M."/>
            <person name="Sternberg P.W."/>
            <person name="Aroian R.V."/>
        </authorList>
    </citation>
    <scope>NUCLEOTIDE SEQUENCE</scope>
    <source>
        <strain evidence="2">HY135</strain>
    </source>
</reference>
<keyword evidence="2" id="KW-1185">Reference proteome</keyword>
<protein>
    <submittedName>
        <fullName evidence="1">Uncharacterized protein</fullName>
    </submittedName>
</protein>
<organism evidence="1 2">
    <name type="scientific">Ancylostoma ceylanicum</name>
    <dbReference type="NCBI Taxonomy" id="53326"/>
    <lineage>
        <taxon>Eukaryota</taxon>
        <taxon>Metazoa</taxon>
        <taxon>Ecdysozoa</taxon>
        <taxon>Nematoda</taxon>
        <taxon>Chromadorea</taxon>
        <taxon>Rhabditida</taxon>
        <taxon>Rhabditina</taxon>
        <taxon>Rhabditomorpha</taxon>
        <taxon>Strongyloidea</taxon>
        <taxon>Ancylostomatidae</taxon>
        <taxon>Ancylostomatinae</taxon>
        <taxon>Ancylostoma</taxon>
    </lineage>
</organism>
<evidence type="ECO:0000313" key="2">
    <source>
        <dbReference type="Proteomes" id="UP000024635"/>
    </source>
</evidence>
<comment type="caution">
    <text evidence="1">The sequence shown here is derived from an EMBL/GenBank/DDBJ whole genome shotgun (WGS) entry which is preliminary data.</text>
</comment>
<dbReference type="EMBL" id="JARK01001345">
    <property type="protein sequence ID" value="EYC26893.1"/>
    <property type="molecule type" value="Genomic_DNA"/>
</dbReference>
<evidence type="ECO:0000313" key="1">
    <source>
        <dbReference type="EMBL" id="EYC26893.1"/>
    </source>
</evidence>
<dbReference type="AlphaFoldDB" id="A0A016VJF1"/>